<dbReference type="Gene3D" id="1.10.510.10">
    <property type="entry name" value="Transferase(Phosphotransferase) domain 1"/>
    <property type="match status" value="1"/>
</dbReference>
<dbReference type="Pfam" id="PF00069">
    <property type="entry name" value="Pkinase"/>
    <property type="match status" value="1"/>
</dbReference>
<keyword evidence="10" id="KW-1185">Reference proteome</keyword>
<keyword evidence="3" id="KW-0547">Nucleotide-binding</keyword>
<evidence type="ECO:0000256" key="4">
    <source>
        <dbReference type="ARBA" id="ARBA00022777"/>
    </source>
</evidence>
<accession>A0A182EC47</accession>
<dbReference type="InterPro" id="IPR047916">
    <property type="entry name" value="TTBK_Asator-like_STKc"/>
</dbReference>
<dbReference type="Proteomes" id="UP000271087">
    <property type="component" value="Unassembled WGS sequence"/>
</dbReference>
<keyword evidence="5" id="KW-0067">ATP-binding</keyword>
<feature type="transmembrane region" description="Helical" evidence="7">
    <location>
        <begin position="128"/>
        <end position="147"/>
    </location>
</feature>
<feature type="transmembrane region" description="Helical" evidence="7">
    <location>
        <begin position="239"/>
        <end position="258"/>
    </location>
</feature>
<keyword evidence="2" id="KW-0808">Transferase</keyword>
<dbReference type="InterPro" id="IPR050235">
    <property type="entry name" value="CK1_Ser-Thr_kinase"/>
</dbReference>
<evidence type="ECO:0000313" key="11">
    <source>
        <dbReference type="WBParaSite" id="nOo.2.0.1.t05638-RA"/>
    </source>
</evidence>
<dbReference type="PANTHER" id="PTHR11909">
    <property type="entry name" value="CASEIN KINASE-RELATED"/>
    <property type="match status" value="1"/>
</dbReference>
<dbReference type="EMBL" id="UYRW01001553">
    <property type="protein sequence ID" value="VDK78491.1"/>
    <property type="molecule type" value="Genomic_DNA"/>
</dbReference>
<evidence type="ECO:0000259" key="8">
    <source>
        <dbReference type="PROSITE" id="PS50011"/>
    </source>
</evidence>
<keyword evidence="1" id="KW-0723">Serine/threonine-protein kinase</keyword>
<sequence>MRAGTTASLASQTLFFIGKRHLLFIMEIRRSLLIIDAAVCLLIGTLLFFIPSVVAYFIFIQETDGVHWHLLRCIGCQFIRASFLLYRLRNSSVETLCACYFIRILGSISMLLLLVHCSAETPNLIHPNYLKIAKYWCCGWLAVNLYLQTAHRWTIGDTVIANVTENILFQIDSLISVIIGAAWLAFPGWLLHRQVRISLSESHEFCARFMGTDFLTAYVITIHALHWKNLGDRLIALDARILICALIFTAQVWSQYAYSEHWNGGHWVGILLISFWILMTVVLRYHSTILRRIGEGGYGVVFQVVNMQNPLQMGAMKVEPVGMLSDDQILKMEIHVLKKLANKSKHACKIYAAGKDEDYYFLIMTLLSKSLCELRKQCPNQRFTLPTSVKLCMQCLEGIEDLHNVGFLHRDIKPSNFAMGRKPSVMRTVFMLDFGLARQYCVFDEKGNMNLREPRKTAPFRGTIRYCSINVHRGDEQGRHDDLWSLLYMTTEMILGTLPWRSMDRRHAEACKSSSEEKLISSLPVEFHVFLKHLKKLNYNHKPDYNLLRSLLKQILKKKNHNLTDPYDWEPNGAHASKFNQQQVLNSDFLLFFSFSCKSYEAVYLTKSKASDEKFEIDKDDKSDINTRIGIKTIQEEINVKLLLSNEEEDDEGASRVSGVSKTDDTLQKLEELK</sequence>
<feature type="domain" description="Protein kinase" evidence="8">
    <location>
        <begin position="287"/>
        <end position="556"/>
    </location>
</feature>
<feature type="transmembrane region" description="Helical" evidence="7">
    <location>
        <begin position="209"/>
        <end position="227"/>
    </location>
</feature>
<proteinExistence type="predicted"/>
<evidence type="ECO:0000313" key="10">
    <source>
        <dbReference type="Proteomes" id="UP000271087"/>
    </source>
</evidence>
<feature type="compositionally biased region" description="Basic and acidic residues" evidence="6">
    <location>
        <begin position="662"/>
        <end position="674"/>
    </location>
</feature>
<reference evidence="9 10" key="2">
    <citation type="submission" date="2018-08" db="EMBL/GenBank/DDBJ databases">
        <authorList>
            <person name="Laetsch R D."/>
            <person name="Stevens L."/>
            <person name="Kumar S."/>
            <person name="Blaxter L. M."/>
        </authorList>
    </citation>
    <scope>NUCLEOTIDE SEQUENCE [LARGE SCALE GENOMIC DNA]</scope>
</reference>
<organism evidence="11">
    <name type="scientific">Onchocerca ochengi</name>
    <name type="common">Filarial nematode worm</name>
    <dbReference type="NCBI Taxonomy" id="42157"/>
    <lineage>
        <taxon>Eukaryota</taxon>
        <taxon>Metazoa</taxon>
        <taxon>Ecdysozoa</taxon>
        <taxon>Nematoda</taxon>
        <taxon>Chromadorea</taxon>
        <taxon>Rhabditida</taxon>
        <taxon>Spirurina</taxon>
        <taxon>Spiruromorpha</taxon>
        <taxon>Filarioidea</taxon>
        <taxon>Onchocercidae</taxon>
        <taxon>Onchocerca</taxon>
    </lineage>
</organism>
<keyword evidence="4" id="KW-0418">Kinase</keyword>
<evidence type="ECO:0000256" key="2">
    <source>
        <dbReference type="ARBA" id="ARBA00022679"/>
    </source>
</evidence>
<name>A0A182EC47_ONCOC</name>
<evidence type="ECO:0000256" key="1">
    <source>
        <dbReference type="ARBA" id="ARBA00022527"/>
    </source>
</evidence>
<dbReference type="GO" id="GO:0005524">
    <property type="term" value="F:ATP binding"/>
    <property type="evidence" value="ECO:0007669"/>
    <property type="project" value="UniProtKB-KW"/>
</dbReference>
<evidence type="ECO:0000256" key="6">
    <source>
        <dbReference type="SAM" id="MobiDB-lite"/>
    </source>
</evidence>
<dbReference type="InterPro" id="IPR000719">
    <property type="entry name" value="Prot_kinase_dom"/>
</dbReference>
<dbReference type="OrthoDB" id="5979581at2759"/>
<feature type="region of interest" description="Disordered" evidence="6">
    <location>
        <begin position="645"/>
        <end position="674"/>
    </location>
</feature>
<reference evidence="11" key="1">
    <citation type="submission" date="2016-06" db="UniProtKB">
        <authorList>
            <consortium name="WormBaseParasite"/>
        </authorList>
    </citation>
    <scope>IDENTIFICATION</scope>
</reference>
<feature type="transmembrane region" description="Helical" evidence="7">
    <location>
        <begin position="167"/>
        <end position="189"/>
    </location>
</feature>
<feature type="transmembrane region" description="Helical" evidence="7">
    <location>
        <begin position="98"/>
        <end position="116"/>
    </location>
</feature>
<keyword evidence="7" id="KW-0472">Membrane</keyword>
<dbReference type="AlphaFoldDB" id="A0A182EC47"/>
<dbReference type="STRING" id="42157.A0A182EC47"/>
<dbReference type="GO" id="GO:0004674">
    <property type="term" value="F:protein serine/threonine kinase activity"/>
    <property type="evidence" value="ECO:0007669"/>
    <property type="project" value="UniProtKB-KW"/>
</dbReference>
<evidence type="ECO:0000256" key="3">
    <source>
        <dbReference type="ARBA" id="ARBA00022741"/>
    </source>
</evidence>
<keyword evidence="7" id="KW-1133">Transmembrane helix</keyword>
<feature type="transmembrane region" description="Helical" evidence="7">
    <location>
        <begin position="264"/>
        <end position="283"/>
    </location>
</feature>
<dbReference type="WBParaSite" id="nOo.2.0.1.t05638-RA">
    <property type="protein sequence ID" value="nOo.2.0.1.t05638-RA"/>
    <property type="gene ID" value="nOo.2.0.1.g05638"/>
</dbReference>
<protein>
    <submittedName>
        <fullName evidence="11">Protein kinase domain-containing protein</fullName>
    </submittedName>
</protein>
<dbReference type="FunFam" id="1.10.510.10:FF:001002">
    <property type="entry name" value="Protein CBG10779"/>
    <property type="match status" value="1"/>
</dbReference>
<dbReference type="SUPFAM" id="SSF56112">
    <property type="entry name" value="Protein kinase-like (PK-like)"/>
    <property type="match status" value="1"/>
</dbReference>
<evidence type="ECO:0000256" key="7">
    <source>
        <dbReference type="SAM" id="Phobius"/>
    </source>
</evidence>
<dbReference type="PROSITE" id="PS50011">
    <property type="entry name" value="PROTEIN_KINASE_DOM"/>
    <property type="match status" value="1"/>
</dbReference>
<dbReference type="CDD" id="cd14017">
    <property type="entry name" value="STKc_TTBK"/>
    <property type="match status" value="1"/>
</dbReference>
<evidence type="ECO:0000313" key="9">
    <source>
        <dbReference type="EMBL" id="VDK78491.1"/>
    </source>
</evidence>
<dbReference type="SMART" id="SM00220">
    <property type="entry name" value="S_TKc"/>
    <property type="match status" value="1"/>
</dbReference>
<evidence type="ECO:0000256" key="5">
    <source>
        <dbReference type="ARBA" id="ARBA00022840"/>
    </source>
</evidence>
<dbReference type="InterPro" id="IPR011009">
    <property type="entry name" value="Kinase-like_dom_sf"/>
</dbReference>
<feature type="transmembrane region" description="Helical" evidence="7">
    <location>
        <begin position="32"/>
        <end position="60"/>
    </location>
</feature>
<gene>
    <name evidence="9" type="ORF">NOO_LOCUS5638</name>
</gene>
<keyword evidence="7" id="KW-0812">Transmembrane</keyword>